<evidence type="ECO:0000256" key="6">
    <source>
        <dbReference type="ARBA" id="ARBA00022692"/>
    </source>
</evidence>
<evidence type="ECO:0000256" key="4">
    <source>
        <dbReference type="ARBA" id="ARBA00022475"/>
    </source>
</evidence>
<dbReference type="EMBL" id="QAOK01000014">
    <property type="protein sequence ID" value="PTQ80687.1"/>
    <property type="molecule type" value="Genomic_DNA"/>
</dbReference>
<evidence type="ECO:0000256" key="3">
    <source>
        <dbReference type="ARBA" id="ARBA00022448"/>
    </source>
</evidence>
<dbReference type="InterPro" id="IPR007690">
    <property type="entry name" value="T2SS_GspM"/>
</dbReference>
<dbReference type="SUPFAM" id="SSF103054">
    <property type="entry name" value="General secretion pathway protein M, EpsM"/>
    <property type="match status" value="1"/>
</dbReference>
<reference evidence="11 12" key="1">
    <citation type="submission" date="2018-04" db="EMBL/GenBank/DDBJ databases">
        <title>Active sludge and wastewater microbial communities from Klosterneuburg, Austria.</title>
        <authorList>
            <person name="Wagner M."/>
        </authorList>
    </citation>
    <scope>NUCLEOTIDE SEQUENCE [LARGE SCALE GENOMIC DNA]</scope>
    <source>
        <strain evidence="11 12">Nl12</strain>
    </source>
</reference>
<keyword evidence="4" id="KW-1003">Cell membrane</keyword>
<protein>
    <submittedName>
        <fullName evidence="11">General secretion pathway protein M</fullName>
    </submittedName>
</protein>
<organism evidence="11 12">
    <name type="scientific">Nitrosospira multiformis</name>
    <dbReference type="NCBI Taxonomy" id="1231"/>
    <lineage>
        <taxon>Bacteria</taxon>
        <taxon>Pseudomonadati</taxon>
        <taxon>Pseudomonadota</taxon>
        <taxon>Betaproteobacteria</taxon>
        <taxon>Nitrosomonadales</taxon>
        <taxon>Nitrosomonadaceae</taxon>
        <taxon>Nitrosospira</taxon>
    </lineage>
</organism>
<gene>
    <name evidence="11" type="ORF">C8R21_11433</name>
</gene>
<keyword evidence="8 10" id="KW-1133">Transmembrane helix</keyword>
<keyword evidence="7" id="KW-0653">Protein transport</keyword>
<dbReference type="AlphaFoldDB" id="A0A2T5IA51"/>
<dbReference type="GO" id="GO:0015628">
    <property type="term" value="P:protein secretion by the type II secretion system"/>
    <property type="evidence" value="ECO:0007669"/>
    <property type="project" value="InterPro"/>
</dbReference>
<evidence type="ECO:0000313" key="11">
    <source>
        <dbReference type="EMBL" id="PTQ80687.1"/>
    </source>
</evidence>
<dbReference type="RefSeq" id="WP_107762345.1">
    <property type="nucleotide sequence ID" value="NZ_QAOK01000014.1"/>
</dbReference>
<evidence type="ECO:0000313" key="12">
    <source>
        <dbReference type="Proteomes" id="UP000244152"/>
    </source>
</evidence>
<dbReference type="GO" id="GO:0005886">
    <property type="term" value="C:plasma membrane"/>
    <property type="evidence" value="ECO:0007669"/>
    <property type="project" value="UniProtKB-SubCell"/>
</dbReference>
<feature type="transmembrane region" description="Helical" evidence="10">
    <location>
        <begin position="20"/>
        <end position="39"/>
    </location>
</feature>
<evidence type="ECO:0000256" key="10">
    <source>
        <dbReference type="SAM" id="Phobius"/>
    </source>
</evidence>
<evidence type="ECO:0000256" key="1">
    <source>
        <dbReference type="ARBA" id="ARBA00004377"/>
    </source>
</evidence>
<evidence type="ECO:0000256" key="2">
    <source>
        <dbReference type="ARBA" id="ARBA00010637"/>
    </source>
</evidence>
<dbReference type="Gene3D" id="3.30.1360.100">
    <property type="entry name" value="General secretion pathway protein M, EpsM"/>
    <property type="match status" value="1"/>
</dbReference>
<keyword evidence="5" id="KW-0997">Cell inner membrane</keyword>
<keyword evidence="6 10" id="KW-0812">Transmembrane</keyword>
<dbReference type="InterPro" id="IPR023229">
    <property type="entry name" value="T2SS_M_periplasmic_sf"/>
</dbReference>
<evidence type="ECO:0000256" key="5">
    <source>
        <dbReference type="ARBA" id="ARBA00022519"/>
    </source>
</evidence>
<accession>A0A2T5IA51</accession>
<comment type="similarity">
    <text evidence="2">Belongs to the GSP M family.</text>
</comment>
<dbReference type="Proteomes" id="UP000244152">
    <property type="component" value="Unassembled WGS sequence"/>
</dbReference>
<name>A0A2T5IA51_9PROT</name>
<evidence type="ECO:0000256" key="7">
    <source>
        <dbReference type="ARBA" id="ARBA00022927"/>
    </source>
</evidence>
<evidence type="ECO:0000256" key="8">
    <source>
        <dbReference type="ARBA" id="ARBA00022989"/>
    </source>
</evidence>
<keyword evidence="9 10" id="KW-0472">Membrane</keyword>
<dbReference type="GO" id="GO:0015627">
    <property type="term" value="C:type II protein secretion system complex"/>
    <property type="evidence" value="ECO:0007669"/>
    <property type="project" value="InterPro"/>
</dbReference>
<sequence length="162" mass="18063">MRERLRKAWESRSPRERRVIIILGVISSAVLYLWLVSAADRARTRLRSSLPQLRVQAEEFEQQAAGYERIKVTPSPPPSSGDLHTLMQTQADVLGLSHALNGIDTLGNDQVQITFTAVPFADWLSWLAGMQQHVRLETARVEALPEPGRVKVIAIFILQGAG</sequence>
<proteinExistence type="inferred from homology"/>
<keyword evidence="3" id="KW-0813">Transport</keyword>
<comment type="caution">
    <text evidence="11">The sequence shown here is derived from an EMBL/GenBank/DDBJ whole genome shotgun (WGS) entry which is preliminary data.</text>
</comment>
<evidence type="ECO:0000256" key="9">
    <source>
        <dbReference type="ARBA" id="ARBA00023136"/>
    </source>
</evidence>
<comment type="subcellular location">
    <subcellularLocation>
        <location evidence="1">Cell inner membrane</location>
        <topology evidence="1">Single-pass membrane protein</topology>
    </subcellularLocation>
</comment>
<dbReference type="Pfam" id="PF04612">
    <property type="entry name" value="T2SSM"/>
    <property type="match status" value="1"/>
</dbReference>